<accession>A0A6G0T0E0</accession>
<proteinExistence type="predicted"/>
<dbReference type="AlphaFoldDB" id="A0A6G0T0E0"/>
<reference evidence="2 3" key="1">
    <citation type="submission" date="2019-08" db="EMBL/GenBank/DDBJ databases">
        <title>The genome of the soybean aphid Biotype 1, its phylome, world population structure and adaptation to the North American continent.</title>
        <authorList>
            <person name="Giordano R."/>
            <person name="Donthu R.K."/>
            <person name="Hernandez A.G."/>
            <person name="Wright C.L."/>
            <person name="Zimin A.V."/>
        </authorList>
    </citation>
    <scope>NUCLEOTIDE SEQUENCE [LARGE SCALE GENOMIC DNA]</scope>
    <source>
        <tissue evidence="2">Whole aphids</tissue>
    </source>
</reference>
<comment type="caution">
    <text evidence="2">The sequence shown here is derived from an EMBL/GenBank/DDBJ whole genome shotgun (WGS) entry which is preliminary data.</text>
</comment>
<keyword evidence="1" id="KW-1133">Transmembrane helix</keyword>
<keyword evidence="1" id="KW-0472">Membrane</keyword>
<name>A0A6G0T0E0_APHGL</name>
<keyword evidence="1" id="KW-0812">Transmembrane</keyword>
<evidence type="ECO:0000313" key="3">
    <source>
        <dbReference type="Proteomes" id="UP000475862"/>
    </source>
</evidence>
<evidence type="ECO:0000313" key="2">
    <source>
        <dbReference type="EMBL" id="KAE9524039.1"/>
    </source>
</evidence>
<feature type="transmembrane region" description="Helical" evidence="1">
    <location>
        <begin position="165"/>
        <end position="186"/>
    </location>
</feature>
<gene>
    <name evidence="2" type="ORF">AGLY_015686</name>
</gene>
<keyword evidence="3" id="KW-1185">Reference proteome</keyword>
<protein>
    <submittedName>
        <fullName evidence="2">Uncharacterized protein</fullName>
    </submittedName>
</protein>
<organism evidence="2 3">
    <name type="scientific">Aphis glycines</name>
    <name type="common">Soybean aphid</name>
    <dbReference type="NCBI Taxonomy" id="307491"/>
    <lineage>
        <taxon>Eukaryota</taxon>
        <taxon>Metazoa</taxon>
        <taxon>Ecdysozoa</taxon>
        <taxon>Arthropoda</taxon>
        <taxon>Hexapoda</taxon>
        <taxon>Insecta</taxon>
        <taxon>Pterygota</taxon>
        <taxon>Neoptera</taxon>
        <taxon>Paraneoptera</taxon>
        <taxon>Hemiptera</taxon>
        <taxon>Sternorrhyncha</taxon>
        <taxon>Aphidomorpha</taxon>
        <taxon>Aphidoidea</taxon>
        <taxon>Aphididae</taxon>
        <taxon>Aphidini</taxon>
        <taxon>Aphis</taxon>
        <taxon>Aphis</taxon>
    </lineage>
</organism>
<dbReference type="EMBL" id="VYZN01000074">
    <property type="protein sequence ID" value="KAE9524039.1"/>
    <property type="molecule type" value="Genomic_DNA"/>
</dbReference>
<sequence length="189" mass="22633">MALNQTMKNKNTYSNYIIVDNSWCFYQLNKLFNAPFEIIFPSSTVVPEMCFQLLVKQLDHLVPFQRLLLTQLTTKRGSFGSMFIKIYILDNINNFDKRFDVFIFIKTSNCSFSKQNNFMIFEKYINSLELIYTAVRIVFELLTQVNEYKTNEKFVNSDEDIFKLYSPYLFCMCKIKFLFFVFTFHVNKH</sequence>
<evidence type="ECO:0000256" key="1">
    <source>
        <dbReference type="SAM" id="Phobius"/>
    </source>
</evidence>
<dbReference type="Proteomes" id="UP000475862">
    <property type="component" value="Unassembled WGS sequence"/>
</dbReference>